<evidence type="ECO:0000256" key="6">
    <source>
        <dbReference type="ARBA" id="ARBA00023054"/>
    </source>
</evidence>
<keyword evidence="3" id="KW-0158">Chromosome</keyword>
<dbReference type="Pfam" id="PF07557">
    <property type="entry name" value="Shugoshin_C"/>
    <property type="match status" value="1"/>
</dbReference>
<dbReference type="Proteomes" id="UP001562354">
    <property type="component" value="Unassembled WGS sequence"/>
</dbReference>
<keyword evidence="8" id="KW-0137">Centromere</keyword>
<feature type="compositionally biased region" description="Basic and acidic residues" evidence="10">
    <location>
        <begin position="630"/>
        <end position="650"/>
    </location>
</feature>
<evidence type="ECO:0000313" key="14">
    <source>
        <dbReference type="Proteomes" id="UP001562354"/>
    </source>
</evidence>
<evidence type="ECO:0000259" key="11">
    <source>
        <dbReference type="Pfam" id="PF07557"/>
    </source>
</evidence>
<evidence type="ECO:0008006" key="15">
    <source>
        <dbReference type="Google" id="ProtNLM"/>
    </source>
</evidence>
<comment type="similarity">
    <text evidence="2">Belongs to the shugoshin family.</text>
</comment>
<keyword evidence="6 9" id="KW-0175">Coiled coil</keyword>
<protein>
    <recommendedName>
        <fullName evidence="15">Shugoshin</fullName>
    </recommendedName>
</protein>
<feature type="region of interest" description="Disordered" evidence="10">
    <location>
        <begin position="478"/>
        <end position="569"/>
    </location>
</feature>
<feature type="compositionally biased region" description="Basic and acidic residues" evidence="10">
    <location>
        <begin position="334"/>
        <end position="349"/>
    </location>
</feature>
<comment type="caution">
    <text evidence="13">The sequence shown here is derived from an EMBL/GenBank/DDBJ whole genome shotgun (WGS) entry which is preliminary data.</text>
</comment>
<dbReference type="EMBL" id="JBFMKM010000008">
    <property type="protein sequence ID" value="KAL1304615.1"/>
    <property type="molecule type" value="Genomic_DNA"/>
</dbReference>
<feature type="compositionally biased region" description="Basic and acidic residues" evidence="10">
    <location>
        <begin position="554"/>
        <end position="569"/>
    </location>
</feature>
<feature type="compositionally biased region" description="Polar residues" evidence="10">
    <location>
        <begin position="420"/>
        <end position="430"/>
    </location>
</feature>
<evidence type="ECO:0000256" key="4">
    <source>
        <dbReference type="ARBA" id="ARBA00022618"/>
    </source>
</evidence>
<dbReference type="InterPro" id="IPR011515">
    <property type="entry name" value="Shugoshin_C"/>
</dbReference>
<keyword evidence="4" id="KW-0132">Cell division</keyword>
<evidence type="ECO:0000313" key="13">
    <source>
        <dbReference type="EMBL" id="KAL1304615.1"/>
    </source>
</evidence>
<proteinExistence type="inferred from homology"/>
<name>A0ABR3PFV0_9PEZI</name>
<organism evidence="13 14">
    <name type="scientific">Neodothiora populina</name>
    <dbReference type="NCBI Taxonomy" id="2781224"/>
    <lineage>
        <taxon>Eukaryota</taxon>
        <taxon>Fungi</taxon>
        <taxon>Dikarya</taxon>
        <taxon>Ascomycota</taxon>
        <taxon>Pezizomycotina</taxon>
        <taxon>Dothideomycetes</taxon>
        <taxon>Dothideomycetidae</taxon>
        <taxon>Dothideales</taxon>
        <taxon>Dothioraceae</taxon>
        <taxon>Neodothiora</taxon>
    </lineage>
</organism>
<evidence type="ECO:0000256" key="8">
    <source>
        <dbReference type="ARBA" id="ARBA00023328"/>
    </source>
</evidence>
<keyword evidence="5" id="KW-0159">Chromosome partition</keyword>
<feature type="coiled-coil region" evidence="9">
    <location>
        <begin position="32"/>
        <end position="59"/>
    </location>
</feature>
<comment type="subcellular location">
    <subcellularLocation>
        <location evidence="1">Chromosome</location>
        <location evidence="1">Centromere</location>
    </subcellularLocation>
</comment>
<feature type="domain" description="Shugoshin N-terminal coiled-coil" evidence="12">
    <location>
        <begin position="17"/>
        <end position="60"/>
    </location>
</feature>
<feature type="region of interest" description="Disordered" evidence="10">
    <location>
        <begin position="143"/>
        <end position="446"/>
    </location>
</feature>
<sequence>MARLNEAPLPTESVDVLRRRFIRQNRELAKINSNQSLRIRTLEAEVSKLQGENLGLREEIAHLQAGLSSAQSQISSDSLISVKDRLESKLRDLSDLVSELGILQPTRDASGGAGKRETNPESWRPEYPMAGLSGQCQRMSIVPEENMSPGGTWLPRLSNHSNESPDLGPPPIAHFDCEDPIKFDPQPPISAESSDNATDNDSLPPCLSVNLETRRRRKDTRRSSMLNPLDLEADDEKPSQKHGAKRKLVTVDAEEQLQNSARDDFVFSRRSSIGGDYLKKDQESQLQMTEPQKEPVEESTPILPPPKVERKVLGDKSVNMSPQKSNKAQDTADDLCKPGKGSREPGKAPKRERKPKIASVKPPQFSEPITQTIELPPPEPENVSTMPPKTPAPAIFSPTPSESSTARPEGRDTPPPSAFNPGSRSTSADVSASARPSRRARASVNYAEPNLISKMRRPDKNLADAVAFDAGRSISAVAESERKTGGRTVIIKQEEGGNSAWKAIPSSDNMDLHEPGSPLGEKGRRKQEADDDTASSAADQSVLDVAMASSADVQRVEETQQETNKVDEAARKMQEMALYDFSDSLADEAVAVETVTRKTSGRRHSTTLGPSSRDNARRRTSRVQMQLLNAEERRGPPDAVEIARGRLSERTRRRSIMG</sequence>
<evidence type="ECO:0000256" key="1">
    <source>
        <dbReference type="ARBA" id="ARBA00004584"/>
    </source>
</evidence>
<keyword evidence="7" id="KW-0131">Cell cycle</keyword>
<feature type="compositionally biased region" description="Polar residues" evidence="10">
    <location>
        <begin position="318"/>
        <end position="329"/>
    </location>
</feature>
<feature type="domain" description="Shugoshin C-terminal" evidence="11">
    <location>
        <begin position="434"/>
        <end position="457"/>
    </location>
</feature>
<dbReference type="GeneID" id="95977283"/>
<accession>A0ABR3PFV0</accession>
<feature type="compositionally biased region" description="Polar residues" evidence="10">
    <location>
        <begin position="191"/>
        <end position="201"/>
    </location>
</feature>
<feature type="region of interest" description="Disordered" evidence="10">
    <location>
        <begin position="595"/>
        <end position="658"/>
    </location>
</feature>
<dbReference type="RefSeq" id="XP_069200890.1">
    <property type="nucleotide sequence ID" value="XM_069343076.1"/>
</dbReference>
<evidence type="ECO:0000256" key="7">
    <source>
        <dbReference type="ARBA" id="ARBA00023306"/>
    </source>
</evidence>
<evidence type="ECO:0000256" key="10">
    <source>
        <dbReference type="SAM" id="MobiDB-lite"/>
    </source>
</evidence>
<gene>
    <name evidence="13" type="ORF">AAFC00_003582</name>
</gene>
<evidence type="ECO:0000256" key="5">
    <source>
        <dbReference type="ARBA" id="ARBA00022829"/>
    </source>
</evidence>
<dbReference type="InterPro" id="IPR011516">
    <property type="entry name" value="Shugoshin_N"/>
</dbReference>
<evidence type="ECO:0000259" key="12">
    <source>
        <dbReference type="Pfam" id="PF07558"/>
    </source>
</evidence>
<dbReference type="Pfam" id="PF07558">
    <property type="entry name" value="Shugoshin_N"/>
    <property type="match status" value="1"/>
</dbReference>
<evidence type="ECO:0000256" key="9">
    <source>
        <dbReference type="SAM" id="Coils"/>
    </source>
</evidence>
<keyword evidence="14" id="KW-1185">Reference proteome</keyword>
<evidence type="ECO:0000256" key="2">
    <source>
        <dbReference type="ARBA" id="ARBA00010845"/>
    </source>
</evidence>
<feature type="region of interest" description="Disordered" evidence="10">
    <location>
        <begin position="105"/>
        <end position="130"/>
    </location>
</feature>
<reference evidence="13 14" key="1">
    <citation type="submission" date="2024-07" db="EMBL/GenBank/DDBJ databases">
        <title>Draft sequence of the Neodothiora populina.</title>
        <authorList>
            <person name="Drown D.D."/>
            <person name="Schuette U.S."/>
            <person name="Buechlein A.B."/>
            <person name="Rusch D.R."/>
            <person name="Winton L.W."/>
            <person name="Adams G.A."/>
        </authorList>
    </citation>
    <scope>NUCLEOTIDE SEQUENCE [LARGE SCALE GENOMIC DNA]</scope>
    <source>
        <strain evidence="13 14">CPC 39397</strain>
    </source>
</reference>
<evidence type="ECO:0000256" key="3">
    <source>
        <dbReference type="ARBA" id="ARBA00022454"/>
    </source>
</evidence>